<feature type="non-terminal residue" evidence="1">
    <location>
        <position position="1"/>
    </location>
</feature>
<reference evidence="1 2" key="1">
    <citation type="journal article" date="2012" name="PLoS Pathog.">
        <title>Diverse lifestyles and strategies of plant pathogenesis encoded in the genomes of eighteen Dothideomycetes fungi.</title>
        <authorList>
            <person name="Ohm R.A."/>
            <person name="Feau N."/>
            <person name="Henrissat B."/>
            <person name="Schoch C.L."/>
            <person name="Horwitz B.A."/>
            <person name="Barry K.W."/>
            <person name="Condon B.J."/>
            <person name="Copeland A.C."/>
            <person name="Dhillon B."/>
            <person name="Glaser F."/>
            <person name="Hesse C.N."/>
            <person name="Kosti I."/>
            <person name="LaButti K."/>
            <person name="Lindquist E.A."/>
            <person name="Lucas S."/>
            <person name="Salamov A.A."/>
            <person name="Bradshaw R.E."/>
            <person name="Ciuffetti L."/>
            <person name="Hamelin R.C."/>
            <person name="Kema G.H.J."/>
            <person name="Lawrence C."/>
            <person name="Scott J.A."/>
            <person name="Spatafora J.W."/>
            <person name="Turgeon B.G."/>
            <person name="de Wit P.J.G.M."/>
            <person name="Zhong S."/>
            <person name="Goodwin S.B."/>
            <person name="Grigoriev I.V."/>
        </authorList>
    </citation>
    <scope>NUCLEOTIDE SEQUENCE [LARGE SCALE GENOMIC DNA]</scope>
    <source>
        <strain evidence="2">C4 / ATCC 48331 / race T</strain>
    </source>
</reference>
<organism evidence="1 2">
    <name type="scientific">Cochliobolus heterostrophus (strain C4 / ATCC 48331 / race T)</name>
    <name type="common">Southern corn leaf blight fungus</name>
    <name type="synonym">Bipolaris maydis</name>
    <dbReference type="NCBI Taxonomy" id="665024"/>
    <lineage>
        <taxon>Eukaryota</taxon>
        <taxon>Fungi</taxon>
        <taxon>Dikarya</taxon>
        <taxon>Ascomycota</taxon>
        <taxon>Pezizomycotina</taxon>
        <taxon>Dothideomycetes</taxon>
        <taxon>Pleosporomycetidae</taxon>
        <taxon>Pleosporales</taxon>
        <taxon>Pleosporineae</taxon>
        <taxon>Pleosporaceae</taxon>
        <taxon>Bipolaris</taxon>
    </lineage>
</organism>
<keyword evidence="2" id="KW-1185">Reference proteome</keyword>
<gene>
    <name evidence="1" type="ORF">COCC4DRAFT_194547</name>
</gene>
<reference evidence="2" key="2">
    <citation type="journal article" date="2013" name="PLoS Genet.">
        <title>Comparative genome structure, secondary metabolite, and effector coding capacity across Cochliobolus pathogens.</title>
        <authorList>
            <person name="Condon B.J."/>
            <person name="Leng Y."/>
            <person name="Wu D."/>
            <person name="Bushley K.E."/>
            <person name="Ohm R.A."/>
            <person name="Otillar R."/>
            <person name="Martin J."/>
            <person name="Schackwitz W."/>
            <person name="Grimwood J."/>
            <person name="MohdZainudin N."/>
            <person name="Xue C."/>
            <person name="Wang R."/>
            <person name="Manning V.A."/>
            <person name="Dhillon B."/>
            <person name="Tu Z.J."/>
            <person name="Steffenson B.J."/>
            <person name="Salamov A."/>
            <person name="Sun H."/>
            <person name="Lowry S."/>
            <person name="LaButti K."/>
            <person name="Han J."/>
            <person name="Copeland A."/>
            <person name="Lindquist E."/>
            <person name="Barry K."/>
            <person name="Schmutz J."/>
            <person name="Baker S.E."/>
            <person name="Ciuffetti L.M."/>
            <person name="Grigoriev I.V."/>
            <person name="Zhong S."/>
            <person name="Turgeon B.G."/>
        </authorList>
    </citation>
    <scope>NUCLEOTIDE SEQUENCE [LARGE SCALE GENOMIC DNA]</scope>
    <source>
        <strain evidence="2">C4 / ATCC 48331 / race T</strain>
    </source>
</reference>
<dbReference type="AlphaFoldDB" id="N4XHB4"/>
<dbReference type="EMBL" id="KB733453">
    <property type="protein sequence ID" value="ENI05936.1"/>
    <property type="molecule type" value="Genomic_DNA"/>
</dbReference>
<sequence>AVSARPKSWVFWGVSWCHYQVLKAFDNARRSPAPSPPTHLLHRTVLGACLNSGLTSITARSSLLLFGGLFRFAHTRGGYSKPLNGRLRIFSCKRRKFAPPLLIKNVAENQVRNVIDCVVCWTSWICHSLRYERSARFDGHGPLNPW</sequence>
<protein>
    <submittedName>
        <fullName evidence="1">Uncharacterized protein</fullName>
    </submittedName>
</protein>
<dbReference type="OrthoDB" id="3678641at2759"/>
<name>N4XHB4_COCH4</name>
<dbReference type="Proteomes" id="UP000012338">
    <property type="component" value="Unassembled WGS sequence"/>
</dbReference>
<dbReference type="HOGENOM" id="CLU_149051_0_0_1"/>
<evidence type="ECO:0000313" key="1">
    <source>
        <dbReference type="EMBL" id="ENI05936.1"/>
    </source>
</evidence>
<proteinExistence type="predicted"/>
<accession>N4XHB4</accession>
<evidence type="ECO:0000313" key="2">
    <source>
        <dbReference type="Proteomes" id="UP000012338"/>
    </source>
</evidence>